<dbReference type="HOGENOM" id="CLU_2224936_0_0_1"/>
<reference evidence="2 3" key="1">
    <citation type="submission" date="2014-04" db="EMBL/GenBank/DDBJ databases">
        <authorList>
            <consortium name="DOE Joint Genome Institute"/>
            <person name="Kuo A."/>
            <person name="Ruytinx J."/>
            <person name="Rineau F."/>
            <person name="Colpaert J."/>
            <person name="Kohler A."/>
            <person name="Nagy L.G."/>
            <person name="Floudas D."/>
            <person name="Copeland A."/>
            <person name="Barry K.W."/>
            <person name="Cichocki N."/>
            <person name="Veneault-Fourrey C."/>
            <person name="LaButti K."/>
            <person name="Lindquist E.A."/>
            <person name="Lipzen A."/>
            <person name="Lundell T."/>
            <person name="Morin E."/>
            <person name="Murat C."/>
            <person name="Sun H."/>
            <person name="Tunlid A."/>
            <person name="Henrissat B."/>
            <person name="Grigoriev I.V."/>
            <person name="Hibbett D.S."/>
            <person name="Martin F."/>
            <person name="Nordberg H.P."/>
            <person name="Cantor M.N."/>
            <person name="Hua S.X."/>
        </authorList>
    </citation>
    <scope>NUCLEOTIDE SEQUENCE [LARGE SCALE GENOMIC DNA]</scope>
    <source>
        <strain evidence="2 3">UH-Slu-Lm8-n1</strain>
    </source>
</reference>
<dbReference type="Proteomes" id="UP000054485">
    <property type="component" value="Unassembled WGS sequence"/>
</dbReference>
<name>A0A0D0A5Y8_9AGAM</name>
<organism evidence="2 3">
    <name type="scientific">Suillus luteus UH-Slu-Lm8-n1</name>
    <dbReference type="NCBI Taxonomy" id="930992"/>
    <lineage>
        <taxon>Eukaryota</taxon>
        <taxon>Fungi</taxon>
        <taxon>Dikarya</taxon>
        <taxon>Basidiomycota</taxon>
        <taxon>Agaricomycotina</taxon>
        <taxon>Agaricomycetes</taxon>
        <taxon>Agaricomycetidae</taxon>
        <taxon>Boletales</taxon>
        <taxon>Suillineae</taxon>
        <taxon>Suillaceae</taxon>
        <taxon>Suillus</taxon>
    </lineage>
</organism>
<evidence type="ECO:0000256" key="1">
    <source>
        <dbReference type="SAM" id="MobiDB-lite"/>
    </source>
</evidence>
<gene>
    <name evidence="2" type="ORF">CY34DRAFT_484195</name>
</gene>
<protein>
    <submittedName>
        <fullName evidence="2">Unplaced genomic scaffold CY34scaffold_352, whole genome shotgun sequence</fullName>
    </submittedName>
</protein>
<accession>A0A0D0A5Y8</accession>
<dbReference type="EMBL" id="KN835483">
    <property type="protein sequence ID" value="KIK36981.1"/>
    <property type="molecule type" value="Genomic_DNA"/>
</dbReference>
<sequence length="106" mass="12549">MEQWNSYIIVRSRVKFLVDGMQLAVKFRLTLCCAASIATLDERAQRRSQVMSMSRGCHLIDADHHTTHPRRTHKKFMKLRQKQKLMNKKHQVLKKAKKSIKHSKKH</sequence>
<dbReference type="InParanoid" id="A0A0D0A5Y8"/>
<keyword evidence="3" id="KW-1185">Reference proteome</keyword>
<reference evidence="3" key="2">
    <citation type="submission" date="2015-01" db="EMBL/GenBank/DDBJ databases">
        <title>Evolutionary Origins and Diversification of the Mycorrhizal Mutualists.</title>
        <authorList>
            <consortium name="DOE Joint Genome Institute"/>
            <consortium name="Mycorrhizal Genomics Consortium"/>
            <person name="Kohler A."/>
            <person name="Kuo A."/>
            <person name="Nagy L.G."/>
            <person name="Floudas D."/>
            <person name="Copeland A."/>
            <person name="Barry K.W."/>
            <person name="Cichocki N."/>
            <person name="Veneault-Fourrey C."/>
            <person name="LaButti K."/>
            <person name="Lindquist E.A."/>
            <person name="Lipzen A."/>
            <person name="Lundell T."/>
            <person name="Morin E."/>
            <person name="Murat C."/>
            <person name="Riley R."/>
            <person name="Ohm R."/>
            <person name="Sun H."/>
            <person name="Tunlid A."/>
            <person name="Henrissat B."/>
            <person name="Grigoriev I.V."/>
            <person name="Hibbett D.S."/>
            <person name="Martin F."/>
        </authorList>
    </citation>
    <scope>NUCLEOTIDE SEQUENCE [LARGE SCALE GENOMIC DNA]</scope>
    <source>
        <strain evidence="3">UH-Slu-Lm8-n1</strain>
    </source>
</reference>
<feature type="region of interest" description="Disordered" evidence="1">
    <location>
        <begin position="83"/>
        <end position="106"/>
    </location>
</feature>
<dbReference type="AlphaFoldDB" id="A0A0D0A5Y8"/>
<evidence type="ECO:0000313" key="2">
    <source>
        <dbReference type="EMBL" id="KIK36981.1"/>
    </source>
</evidence>
<evidence type="ECO:0000313" key="3">
    <source>
        <dbReference type="Proteomes" id="UP000054485"/>
    </source>
</evidence>
<proteinExistence type="predicted"/>